<feature type="region of interest" description="Disordered" evidence="1">
    <location>
        <begin position="605"/>
        <end position="693"/>
    </location>
</feature>
<reference evidence="2 3" key="1">
    <citation type="submission" date="2024-08" db="EMBL/GenBank/DDBJ databases">
        <authorList>
            <person name="Cucini C."/>
            <person name="Frati F."/>
        </authorList>
    </citation>
    <scope>NUCLEOTIDE SEQUENCE [LARGE SCALE GENOMIC DNA]</scope>
</reference>
<dbReference type="Proteomes" id="UP001642540">
    <property type="component" value="Unassembled WGS sequence"/>
</dbReference>
<feature type="compositionally biased region" description="Basic and acidic residues" evidence="1">
    <location>
        <begin position="250"/>
        <end position="263"/>
    </location>
</feature>
<feature type="compositionally biased region" description="Basic and acidic residues" evidence="1">
    <location>
        <begin position="614"/>
        <end position="647"/>
    </location>
</feature>
<comment type="caution">
    <text evidence="2">The sequence shown here is derived from an EMBL/GenBank/DDBJ whole genome shotgun (WGS) entry which is preliminary data.</text>
</comment>
<feature type="compositionally biased region" description="Polar residues" evidence="1">
    <location>
        <begin position="670"/>
        <end position="679"/>
    </location>
</feature>
<feature type="compositionally biased region" description="Polar residues" evidence="1">
    <location>
        <begin position="721"/>
        <end position="731"/>
    </location>
</feature>
<feature type="compositionally biased region" description="Basic residues" evidence="1">
    <location>
        <begin position="264"/>
        <end position="274"/>
    </location>
</feature>
<organism evidence="2 3">
    <name type="scientific">Orchesella dallaii</name>
    <dbReference type="NCBI Taxonomy" id="48710"/>
    <lineage>
        <taxon>Eukaryota</taxon>
        <taxon>Metazoa</taxon>
        <taxon>Ecdysozoa</taxon>
        <taxon>Arthropoda</taxon>
        <taxon>Hexapoda</taxon>
        <taxon>Collembola</taxon>
        <taxon>Entomobryomorpha</taxon>
        <taxon>Entomobryoidea</taxon>
        <taxon>Orchesellidae</taxon>
        <taxon>Orchesellinae</taxon>
        <taxon>Orchesella</taxon>
    </lineage>
</organism>
<name>A0ABP1S260_9HEXA</name>
<evidence type="ECO:0000313" key="3">
    <source>
        <dbReference type="Proteomes" id="UP001642540"/>
    </source>
</evidence>
<proteinExistence type="predicted"/>
<evidence type="ECO:0000256" key="1">
    <source>
        <dbReference type="SAM" id="MobiDB-lite"/>
    </source>
</evidence>
<gene>
    <name evidence="2" type="ORF">ODALV1_LOCUS28928</name>
</gene>
<sequence length="757" mass="86570">MTPSGIHYEGHMRLMAWAGYRFNIYPIVPFRINVILRVSFGLYGRQGKPKWLSSIVKNQQIFKSNPKQEFIRYFKDSGAAAAVQKAMTLLYRMPVKPTNLAEYFSQYFENGAQQLMRISLLKAELCYKRGELQNRLDKIKESEKNIEKLCNLLGISQGEFNERFLPKHIKERYRLSILERYFKDMEKGIEKTLEEVSEEVTNNVIVEVGDNDEYGSNYDLENDCLRDVQSDHAIRQDMIELDPWGIICKAPKESHPNSDEQHDHKPKHPQKHNKNWQGYSHRQSNNLVKSEISLLMDGHVEAYLDDEHEHDDDDAATLAELFCSNDGNIHEQDDEGSKLHNQLLTVRKADKVKMADFMGWSPLQSRENLFGTGEAVGDNGSGDTKIFLPTKKPLTEYDLFDASNLDDNDFEDLKQRPCYQTMMELLQSQQPKLSSPNLQIVEQDTDAFLFEDDDDMDKLYKMMESAQQSFDYELTQHSRTPTGSRSREGICEPVCSVPEVAQICQLPQPGLVECPCGEMQCQCPPPENADIDFPPGRMVNWTHDFEEYPCSSAGEYGDYVEGIFQRSKQCSAEKSQKMPAVPLVRVDSSCHCMLTGMYSTSEIIGEIEEEEDVNEKKKLSREEPFSPEELKNDKKLGSGDAPQKQDEQTNTDVPLEQELDEVFRTKRQSKVSSTGTNGPRKSVRRQESVDDMDETTFFATDVFGIDLAKEVKRDIIGLTDSELNAETTAKQSIHGKTERRSHPHHIQKHKSTASSKP</sequence>
<feature type="region of interest" description="Disordered" evidence="1">
    <location>
        <begin position="249"/>
        <end position="280"/>
    </location>
</feature>
<dbReference type="EMBL" id="CAXLJM020000148">
    <property type="protein sequence ID" value="CAL8142038.1"/>
    <property type="molecule type" value="Genomic_DNA"/>
</dbReference>
<keyword evidence="3" id="KW-1185">Reference proteome</keyword>
<protein>
    <submittedName>
        <fullName evidence="2">Uncharacterized protein</fullName>
    </submittedName>
</protein>
<feature type="region of interest" description="Disordered" evidence="1">
    <location>
        <begin position="720"/>
        <end position="757"/>
    </location>
</feature>
<feature type="compositionally biased region" description="Basic residues" evidence="1">
    <location>
        <begin position="741"/>
        <end position="751"/>
    </location>
</feature>
<accession>A0ABP1S260</accession>
<evidence type="ECO:0000313" key="2">
    <source>
        <dbReference type="EMBL" id="CAL8142038.1"/>
    </source>
</evidence>